<dbReference type="GO" id="GO:0019867">
    <property type="term" value="C:outer membrane"/>
    <property type="evidence" value="ECO:0007669"/>
    <property type="project" value="InterPro"/>
</dbReference>
<evidence type="ECO:0000256" key="4">
    <source>
        <dbReference type="ARBA" id="ARBA00023136"/>
    </source>
</evidence>
<dbReference type="Gene3D" id="2.40.160.50">
    <property type="entry name" value="membrane protein fhac: a member of the omp85/tpsb transporter family"/>
    <property type="match status" value="1"/>
</dbReference>
<dbReference type="EMBL" id="JACQXR010000034">
    <property type="protein sequence ID" value="MBI4726154.1"/>
    <property type="molecule type" value="Genomic_DNA"/>
</dbReference>
<evidence type="ECO:0000313" key="6">
    <source>
        <dbReference type="EMBL" id="MBI4726154.1"/>
    </source>
</evidence>
<comment type="caution">
    <text evidence="6">The sequence shown here is derived from an EMBL/GenBank/DDBJ whole genome shotgun (WGS) entry which is preliminary data.</text>
</comment>
<keyword evidence="4" id="KW-0472">Membrane</keyword>
<dbReference type="Pfam" id="PF07244">
    <property type="entry name" value="POTRA"/>
    <property type="match status" value="2"/>
</dbReference>
<gene>
    <name evidence="6" type="ORF">HY768_02835</name>
</gene>
<dbReference type="InterPro" id="IPR034746">
    <property type="entry name" value="POTRA"/>
</dbReference>
<dbReference type="Proteomes" id="UP000736328">
    <property type="component" value="Unassembled WGS sequence"/>
</dbReference>
<dbReference type="PANTHER" id="PTHR12815">
    <property type="entry name" value="SORTING AND ASSEMBLY MACHINERY SAMM50 PROTEIN FAMILY MEMBER"/>
    <property type="match status" value="1"/>
</dbReference>
<evidence type="ECO:0000259" key="5">
    <source>
        <dbReference type="PROSITE" id="PS51779"/>
    </source>
</evidence>
<dbReference type="Gene3D" id="3.10.20.310">
    <property type="entry name" value="membrane protein fhac"/>
    <property type="match status" value="3"/>
</dbReference>
<dbReference type="PANTHER" id="PTHR12815:SF18">
    <property type="entry name" value="SORTING AND ASSEMBLY MACHINERY COMPONENT 50 HOMOLOG"/>
    <property type="match status" value="1"/>
</dbReference>
<reference evidence="6" key="1">
    <citation type="submission" date="2020-07" db="EMBL/GenBank/DDBJ databases">
        <title>Huge and variable diversity of episymbiotic CPR bacteria and DPANN archaea in groundwater ecosystems.</title>
        <authorList>
            <person name="He C.Y."/>
            <person name="Keren R."/>
            <person name="Whittaker M."/>
            <person name="Farag I.F."/>
            <person name="Doudna J."/>
            <person name="Cate J.H.D."/>
            <person name="Banfield J.F."/>
        </authorList>
    </citation>
    <scope>NUCLEOTIDE SEQUENCE</scope>
    <source>
        <strain evidence="6">NC_groundwater_1520_Pr4_B-0.1um_53_5</strain>
    </source>
</reference>
<dbReference type="InterPro" id="IPR000184">
    <property type="entry name" value="Bac_surfAg_D15"/>
</dbReference>
<sequence length="561" mass="62895">MRLKILHIIFILFLSTAGIFGQSVSIDSIGFGGNRAFTREQLLDTWTFRGNFVTREDVDSSCKAILGSYRRAGYYQAECRAEFGADSSSVLVRISEGPRYLVGDILFDGNSYLGSVFLQGLMTTGGNEALDSTTITRDMEAISLAYADNGFPQAEISLKELKYENNHLQITFGIKENTRVLVSKITFKGNLATKEATLLKISGLDPGSPFSRLDLEKALKQLNSSGLFIEVNQPLLLIGSETGQQQILIRVKEDRFNRIFGAASYIQPSAGQKGWLAGSLDLFLGNIAGTARSASVRWERPQKENSRLEIDYSEPFLFGFDVSARVGLKHMVEDSAYVKTSAGLLVKMPVGEGFKAGVGAEYERIVPGAALIYQKSNKYSTTWLLEWHKPEETTFSNDVFLKVQADYGRKSYYQPSQQLTVSKITGDGVISKKIFVRQEIFLAIKGRMVITGEKPVPRYDQFAMGGTASLRGYYQEQFIANRIAWSNLEYRYKPVKNLMVFPFADLGYFFDRERSLRGYRFGYGFGFKLDTRIGWINIVYGLGRDDSFLNGKVHFGLESEF</sequence>
<feature type="domain" description="POTRA" evidence="5">
    <location>
        <begin position="180"/>
        <end position="254"/>
    </location>
</feature>
<keyword evidence="2" id="KW-1134">Transmembrane beta strand</keyword>
<dbReference type="PROSITE" id="PS51779">
    <property type="entry name" value="POTRA"/>
    <property type="match status" value="1"/>
</dbReference>
<organism evidence="6 7">
    <name type="scientific">candidate division TA06 bacterium</name>
    <dbReference type="NCBI Taxonomy" id="2250710"/>
    <lineage>
        <taxon>Bacteria</taxon>
        <taxon>Bacteria division TA06</taxon>
    </lineage>
</organism>
<dbReference type="InterPro" id="IPR010827">
    <property type="entry name" value="BamA/TamA_POTRA"/>
</dbReference>
<evidence type="ECO:0000256" key="2">
    <source>
        <dbReference type="ARBA" id="ARBA00022452"/>
    </source>
</evidence>
<evidence type="ECO:0000256" key="1">
    <source>
        <dbReference type="ARBA" id="ARBA00004370"/>
    </source>
</evidence>
<evidence type="ECO:0000256" key="3">
    <source>
        <dbReference type="ARBA" id="ARBA00022692"/>
    </source>
</evidence>
<evidence type="ECO:0000313" key="7">
    <source>
        <dbReference type="Proteomes" id="UP000736328"/>
    </source>
</evidence>
<comment type="subcellular location">
    <subcellularLocation>
        <location evidence="1">Membrane</location>
    </subcellularLocation>
</comment>
<name>A0A933MIZ9_UNCT6</name>
<protein>
    <submittedName>
        <fullName evidence="6">BamA/TamA family outer membrane protein</fullName>
    </submittedName>
</protein>
<dbReference type="Pfam" id="PF01103">
    <property type="entry name" value="Omp85"/>
    <property type="match status" value="1"/>
</dbReference>
<proteinExistence type="predicted"/>
<accession>A0A933MIZ9</accession>
<keyword evidence="3" id="KW-0812">Transmembrane</keyword>
<dbReference type="InterPro" id="IPR039910">
    <property type="entry name" value="D15-like"/>
</dbReference>
<dbReference type="AlphaFoldDB" id="A0A933MIZ9"/>